<keyword evidence="3" id="KW-1185">Reference proteome</keyword>
<dbReference type="Pfam" id="PF16184">
    <property type="entry name" value="Cadherin_3"/>
    <property type="match status" value="1"/>
</dbReference>
<feature type="domain" description="FAS1" evidence="1">
    <location>
        <begin position="53"/>
        <end position="202"/>
    </location>
</feature>
<evidence type="ECO:0000259" key="1">
    <source>
        <dbReference type="PROSITE" id="PS50213"/>
    </source>
</evidence>
<dbReference type="PROSITE" id="PS50213">
    <property type="entry name" value="FAS1"/>
    <property type="match status" value="1"/>
</dbReference>
<dbReference type="InterPro" id="IPR000782">
    <property type="entry name" value="FAS1_domain"/>
</dbReference>
<evidence type="ECO:0000313" key="3">
    <source>
        <dbReference type="Proteomes" id="UP001597118"/>
    </source>
</evidence>
<gene>
    <name evidence="2" type="ORF">ACFSAH_02670</name>
</gene>
<proteinExistence type="predicted"/>
<protein>
    <submittedName>
        <fullName evidence="2">Cadherin-like domain-containing protein</fullName>
    </submittedName>
</protein>
<dbReference type="SUPFAM" id="SSF82153">
    <property type="entry name" value="FAS1 domain"/>
    <property type="match status" value="1"/>
</dbReference>
<dbReference type="RefSeq" id="WP_379661147.1">
    <property type="nucleotide sequence ID" value="NZ_JBHUDG010000003.1"/>
</dbReference>
<reference evidence="3" key="1">
    <citation type="journal article" date="2019" name="Int. J. Syst. Evol. Microbiol.">
        <title>The Global Catalogue of Microorganisms (GCM) 10K type strain sequencing project: providing services to taxonomists for standard genome sequencing and annotation.</title>
        <authorList>
            <consortium name="The Broad Institute Genomics Platform"/>
            <consortium name="The Broad Institute Genome Sequencing Center for Infectious Disease"/>
            <person name="Wu L."/>
            <person name="Ma J."/>
        </authorList>
    </citation>
    <scope>NUCLEOTIDE SEQUENCE [LARGE SCALE GENOMIC DNA]</scope>
    <source>
        <strain evidence="3">CCUG 53762</strain>
    </source>
</reference>
<dbReference type="EMBL" id="JBHUDG010000003">
    <property type="protein sequence ID" value="MFD1628761.1"/>
    <property type="molecule type" value="Genomic_DNA"/>
</dbReference>
<dbReference type="Gene3D" id="2.30.180.10">
    <property type="entry name" value="FAS1 domain"/>
    <property type="match status" value="1"/>
</dbReference>
<comment type="caution">
    <text evidence="2">The sequence shown here is derived from an EMBL/GenBank/DDBJ whole genome shotgun (WGS) entry which is preliminary data.</text>
</comment>
<evidence type="ECO:0000313" key="2">
    <source>
        <dbReference type="EMBL" id="MFD1628761.1"/>
    </source>
</evidence>
<name>A0ABW4IB08_9SPHI</name>
<sequence>MKKFGNNFLKVLVISLIVTLVGCEKFKLLKDEDMDNVSAGANTKNITFTEFLKSNNYQQDDRYSVLKQYAKAVKKAGLEPLLDEADKSFTIVAFTDAAMNLFITTSGYTSIDDVPNEVLKHLILNNIIEDGKFQVIDFAENEDVGFKSLTGDSIFFKREPIASNPYVLKINSVSRYASASATIRSRDLPYKNAIAHVSNTITFTKKSEATIDNPPADLPTSKDTLYVSKDAVLLFAANVSGYSVSNATGPDAFQTKTATPTVTRRLYLQFPIRQPKFTARVGVATLKMFHIRTANGVGESQIDVFADGKTDWFENTTSFADLPIMGPKISEFKIPSSGATNTWFGTTISSPVIDAIESGETFINIGVFNISNSNVYFGHKEYTGNTDKKAFIVLESTPPPVIGNVNVNVVQVNLSDFYKIITKQNISSTGTSDKNIKYIITEVPKYGTVMCNGIPLKKGSVFTQHQLSQNVVKYLCNSEATAGSDEVKIEVQDYTGGYYPDIITLPIQIN</sequence>
<dbReference type="PROSITE" id="PS51257">
    <property type="entry name" value="PROKAR_LIPOPROTEIN"/>
    <property type="match status" value="1"/>
</dbReference>
<accession>A0ABW4IB08</accession>
<dbReference type="InterPro" id="IPR036378">
    <property type="entry name" value="FAS1_dom_sf"/>
</dbReference>
<dbReference type="Proteomes" id="UP001597118">
    <property type="component" value="Unassembled WGS sequence"/>
</dbReference>
<organism evidence="2 3">
    <name type="scientific">Pseudopedobacter beijingensis</name>
    <dbReference type="NCBI Taxonomy" id="1207056"/>
    <lineage>
        <taxon>Bacteria</taxon>
        <taxon>Pseudomonadati</taxon>
        <taxon>Bacteroidota</taxon>
        <taxon>Sphingobacteriia</taxon>
        <taxon>Sphingobacteriales</taxon>
        <taxon>Sphingobacteriaceae</taxon>
        <taxon>Pseudopedobacter</taxon>
    </lineage>
</organism>